<dbReference type="Pfam" id="PF02221">
    <property type="entry name" value="E1_DerP2_DerF2"/>
    <property type="match status" value="1"/>
</dbReference>
<keyword evidence="6 9" id="KW-0732">Signal</keyword>
<evidence type="ECO:0000313" key="11">
    <source>
        <dbReference type="EMBL" id="RYO48494.1"/>
    </source>
</evidence>
<evidence type="ECO:0000256" key="3">
    <source>
        <dbReference type="ARBA" id="ARBA00011245"/>
    </source>
</evidence>
<evidence type="ECO:0000256" key="9">
    <source>
        <dbReference type="SAM" id="SignalP"/>
    </source>
</evidence>
<organism evidence="11 12">
    <name type="scientific">Alternaria arborescens</name>
    <dbReference type="NCBI Taxonomy" id="156630"/>
    <lineage>
        <taxon>Eukaryota</taxon>
        <taxon>Fungi</taxon>
        <taxon>Dikarya</taxon>
        <taxon>Ascomycota</taxon>
        <taxon>Pezizomycotina</taxon>
        <taxon>Dothideomycetes</taxon>
        <taxon>Pleosporomycetidae</taxon>
        <taxon>Pleosporales</taxon>
        <taxon>Pleosporineae</taxon>
        <taxon>Pleosporaceae</taxon>
        <taxon>Alternaria</taxon>
        <taxon>Alternaria sect. Alternaria</taxon>
    </lineage>
</organism>
<sequence>MQLTTLLLAALSAVSVSASPSWMGGDQVTIQEEYKVPGDNPLYFCGDPANDLLKIEKVDLSPNPPKPGETLSIKATGDFKEEVGEGFTMHLQVKYGIITLINQNADGCETIKKGDLECPLKKGEMSLTKDVDLPREIPPGQYTVLADVLTEDGDKITCLTAKIAFHRGDTKDSNTGSGSKVKFGQPRVQMSGPLAGLVQERLRRRSEL</sequence>
<dbReference type="GO" id="GO:0032934">
    <property type="term" value="F:sterol binding"/>
    <property type="evidence" value="ECO:0007669"/>
    <property type="project" value="InterPro"/>
</dbReference>
<keyword evidence="12" id="KW-1185">Reference proteome</keyword>
<evidence type="ECO:0000256" key="5">
    <source>
        <dbReference type="ARBA" id="ARBA00022448"/>
    </source>
</evidence>
<evidence type="ECO:0000256" key="6">
    <source>
        <dbReference type="ARBA" id="ARBA00022729"/>
    </source>
</evidence>
<comment type="subunit">
    <text evidence="3">Monomer.</text>
</comment>
<evidence type="ECO:0000256" key="8">
    <source>
        <dbReference type="SAM" id="MobiDB-lite"/>
    </source>
</evidence>
<keyword evidence="7" id="KW-0445">Lipid transport</keyword>
<evidence type="ECO:0000256" key="1">
    <source>
        <dbReference type="ARBA" id="ARBA00002053"/>
    </source>
</evidence>
<keyword evidence="5" id="KW-0813">Transport</keyword>
<comment type="caution">
    <text evidence="11">The sequence shown here is derived from an EMBL/GenBank/DDBJ whole genome shotgun (WGS) entry which is preliminary data.</text>
</comment>
<dbReference type="Proteomes" id="UP000293823">
    <property type="component" value="Unassembled WGS sequence"/>
</dbReference>
<dbReference type="EMBL" id="PEJP01000048">
    <property type="protein sequence ID" value="RYO48494.1"/>
    <property type="molecule type" value="Genomic_DNA"/>
</dbReference>
<dbReference type="Gene3D" id="2.60.40.770">
    <property type="match status" value="1"/>
</dbReference>
<feature type="signal peptide" evidence="9">
    <location>
        <begin position="1"/>
        <end position="18"/>
    </location>
</feature>
<protein>
    <recommendedName>
        <fullName evidence="4">Phosphatidylglycerol/phosphatidylinositol transfer protein</fullName>
    </recommendedName>
</protein>
<accession>A0A4Q4QXJ5</accession>
<reference evidence="12" key="1">
    <citation type="journal article" date="2019" name="bioRxiv">
        <title>Genomics, evolutionary history and diagnostics of the Alternaria alternata species group including apple and Asian pear pathotypes.</title>
        <authorList>
            <person name="Armitage A.D."/>
            <person name="Cockerton H.M."/>
            <person name="Sreenivasaprasad S."/>
            <person name="Woodhall J.W."/>
            <person name="Lane C.R."/>
            <person name="Harrison R.J."/>
            <person name="Clarkson J.P."/>
        </authorList>
    </citation>
    <scope>NUCLEOTIDE SEQUENCE [LARGE SCALE GENOMIC DNA]</scope>
    <source>
        <strain evidence="12">RGR 97.0016</strain>
    </source>
</reference>
<dbReference type="GO" id="GO:0032366">
    <property type="term" value="P:intracellular sterol transport"/>
    <property type="evidence" value="ECO:0007669"/>
    <property type="project" value="InterPro"/>
</dbReference>
<dbReference type="OrthoDB" id="6409159at2759"/>
<dbReference type="PANTHER" id="PTHR11306">
    <property type="entry name" value="NIEMANN PICK TYPE C2 PROTEIN NPC2-RELATED"/>
    <property type="match status" value="1"/>
</dbReference>
<dbReference type="InterPro" id="IPR003172">
    <property type="entry name" value="ML_dom"/>
</dbReference>
<proteinExistence type="inferred from homology"/>
<dbReference type="PANTHER" id="PTHR11306:SF0">
    <property type="entry name" value="PHOSPHATIDYLGLYCEROL_PHOSPHATIDYLINOSITOL TRANSFER PROTEIN"/>
    <property type="match status" value="1"/>
</dbReference>
<comment type="function">
    <text evidence="1">Catalyzes the intermembrane transfer of phosphatidylglycerol and phosphatidylinositol.</text>
</comment>
<gene>
    <name evidence="11" type="ORF">AA0113_g9932</name>
</gene>
<dbReference type="SMART" id="SM00737">
    <property type="entry name" value="ML"/>
    <property type="match status" value="1"/>
</dbReference>
<dbReference type="InterPro" id="IPR033917">
    <property type="entry name" value="ML_PG-PI_TP"/>
</dbReference>
<evidence type="ECO:0000256" key="4">
    <source>
        <dbReference type="ARBA" id="ARBA00016056"/>
    </source>
</evidence>
<feature type="domain" description="MD-2-related lipid-recognition" evidence="10">
    <location>
        <begin position="42"/>
        <end position="163"/>
    </location>
</feature>
<dbReference type="InterPro" id="IPR014756">
    <property type="entry name" value="Ig_E-set"/>
</dbReference>
<dbReference type="InterPro" id="IPR039670">
    <property type="entry name" value="NPC2-like"/>
</dbReference>
<comment type="similarity">
    <text evidence="2">Belongs to the NPC2 family.</text>
</comment>
<dbReference type="CDD" id="cd00917">
    <property type="entry name" value="PG-PI_TP"/>
    <property type="match status" value="1"/>
</dbReference>
<evidence type="ECO:0000256" key="2">
    <source>
        <dbReference type="ARBA" id="ARBA00006370"/>
    </source>
</evidence>
<feature type="region of interest" description="Disordered" evidence="8">
    <location>
        <begin position="169"/>
        <end position="196"/>
    </location>
</feature>
<feature type="chain" id="PRO_5020551228" description="Phosphatidylglycerol/phosphatidylinositol transfer protein" evidence="9">
    <location>
        <begin position="19"/>
        <end position="208"/>
    </location>
</feature>
<dbReference type="SUPFAM" id="SSF81296">
    <property type="entry name" value="E set domains"/>
    <property type="match status" value="1"/>
</dbReference>
<evidence type="ECO:0000313" key="12">
    <source>
        <dbReference type="Proteomes" id="UP000293823"/>
    </source>
</evidence>
<dbReference type="AlphaFoldDB" id="A0A4Q4QXJ5"/>
<evidence type="ECO:0000259" key="10">
    <source>
        <dbReference type="SMART" id="SM00737"/>
    </source>
</evidence>
<name>A0A4Q4QXJ5_9PLEO</name>
<evidence type="ECO:0000256" key="7">
    <source>
        <dbReference type="ARBA" id="ARBA00023055"/>
    </source>
</evidence>